<dbReference type="AlphaFoldDB" id="A0AAU8ENN6"/>
<dbReference type="RefSeq" id="WP_353711555.1">
    <property type="nucleotide sequence ID" value="NZ_CP159279.1"/>
</dbReference>
<dbReference type="InterPro" id="IPR011033">
    <property type="entry name" value="PRC_barrel-like_sf"/>
</dbReference>
<evidence type="ECO:0000256" key="1">
    <source>
        <dbReference type="SAM" id="MobiDB-lite"/>
    </source>
</evidence>
<proteinExistence type="predicted"/>
<reference evidence="4" key="1">
    <citation type="submission" date="2024-06" db="EMBL/GenBank/DDBJ databases">
        <title>Biodegradation of dimethachlon by Arthrobacter sp. K5: mechanistic insights and ecological implications.</title>
        <authorList>
            <person name="Hu S."/>
            <person name="Lu P."/>
        </authorList>
    </citation>
    <scope>NUCLEOTIDE SEQUENCE</scope>
    <source>
        <strain evidence="4">K5</strain>
    </source>
</reference>
<evidence type="ECO:0000259" key="3">
    <source>
        <dbReference type="Pfam" id="PF09557"/>
    </source>
</evidence>
<evidence type="ECO:0000313" key="4">
    <source>
        <dbReference type="EMBL" id="XCH11107.1"/>
    </source>
</evidence>
<dbReference type="SUPFAM" id="SSF50346">
    <property type="entry name" value="PRC-barrel domain"/>
    <property type="match status" value="1"/>
</dbReference>
<dbReference type="InterPro" id="IPR014747">
    <property type="entry name" value="Bac_photo_RC_H_C"/>
</dbReference>
<dbReference type="Pfam" id="PF05239">
    <property type="entry name" value="PRC"/>
    <property type="match status" value="1"/>
</dbReference>
<dbReference type="GO" id="GO:0019684">
    <property type="term" value="P:photosynthesis, light reaction"/>
    <property type="evidence" value="ECO:0007669"/>
    <property type="project" value="InterPro"/>
</dbReference>
<dbReference type="InterPro" id="IPR027275">
    <property type="entry name" value="PRC-brl_dom"/>
</dbReference>
<protein>
    <submittedName>
        <fullName evidence="4">PRC and DUF2382 domain-containing protein</fullName>
    </submittedName>
</protein>
<sequence>MLTKEHIDDLLNKNGNILSADGDKIGSLSQVYADDDNGQPTWVTARTGLFGTSESFIPLEGARLEGADIVVPYSKDQVKDAPRVDAEGHLDPSEEDRLYEHYQLNGNVTYSEAATGHGPDSGRSAADRSAADRSAAGRSATERDAQFAAAGSGGTYSAADDRLERDTSGLADDDAMTRSEERVSVGTERQAAGRARLRKYVVTENETRTVPVQREEVRLEREPITEGNRGEALRGQDISEAEHEVVLHEEHLVVDKETVPVERVRLDTETVTDEVTVDEQVRKERIETDGVEDTRR</sequence>
<dbReference type="PANTHER" id="PTHR38463">
    <property type="entry name" value="STRESS RESPONSE PROTEIN YSNF"/>
    <property type="match status" value="1"/>
</dbReference>
<dbReference type="Pfam" id="PF09557">
    <property type="entry name" value="DUF2382"/>
    <property type="match status" value="1"/>
</dbReference>
<dbReference type="PANTHER" id="PTHR38463:SF1">
    <property type="entry name" value="STRESS RESPONSE PROTEIN YSNF"/>
    <property type="match status" value="1"/>
</dbReference>
<feature type="domain" description="DUF2382" evidence="3">
    <location>
        <begin position="176"/>
        <end position="287"/>
    </location>
</feature>
<feature type="domain" description="PRC-barrel" evidence="2">
    <location>
        <begin position="17"/>
        <end position="77"/>
    </location>
</feature>
<feature type="region of interest" description="Disordered" evidence="1">
    <location>
        <begin position="110"/>
        <end position="190"/>
    </location>
</feature>
<dbReference type="Gene3D" id="3.90.50.10">
    <property type="entry name" value="Photosynthetic Reaction Center, subunit H, domain 2"/>
    <property type="match status" value="1"/>
</dbReference>
<dbReference type="EMBL" id="CP159279">
    <property type="protein sequence ID" value="XCH11107.1"/>
    <property type="molecule type" value="Genomic_DNA"/>
</dbReference>
<evidence type="ECO:0000259" key="2">
    <source>
        <dbReference type="Pfam" id="PF05239"/>
    </source>
</evidence>
<accession>A0AAU8ENN6</accession>
<gene>
    <name evidence="4" type="ORF">ABRP34_20275</name>
</gene>
<dbReference type="GO" id="GO:0030077">
    <property type="term" value="C:plasma membrane light-harvesting complex"/>
    <property type="evidence" value="ECO:0007669"/>
    <property type="project" value="InterPro"/>
</dbReference>
<dbReference type="InterPro" id="IPR019060">
    <property type="entry name" value="DUF2382"/>
</dbReference>
<name>A0AAU8ENN6_9MICC</name>
<dbReference type="InterPro" id="IPR052967">
    <property type="entry name" value="Stress_Response_Assoc"/>
</dbReference>
<organism evidence="4">
    <name type="scientific">Arthrobacter sp. K5</name>
    <dbReference type="NCBI Taxonomy" id="2839623"/>
    <lineage>
        <taxon>Bacteria</taxon>
        <taxon>Bacillati</taxon>
        <taxon>Actinomycetota</taxon>
        <taxon>Actinomycetes</taxon>
        <taxon>Micrococcales</taxon>
        <taxon>Micrococcaceae</taxon>
        <taxon>Arthrobacter</taxon>
    </lineage>
</organism>